<dbReference type="EMBL" id="NBWC01000049">
    <property type="protein sequence ID" value="ORL58651.1"/>
    <property type="molecule type" value="Genomic_DNA"/>
</dbReference>
<protein>
    <submittedName>
        <fullName evidence="1">Uncharacterized protein</fullName>
    </submittedName>
</protein>
<dbReference type="RefSeq" id="WP_084859097.1">
    <property type="nucleotide sequence ID" value="NZ_CP061724.1"/>
</dbReference>
<organism evidence="1 3">
    <name type="scientific">Pseudomonas putida</name>
    <name type="common">Arthrobacter siderocapsulatus</name>
    <dbReference type="NCBI Taxonomy" id="303"/>
    <lineage>
        <taxon>Bacteria</taxon>
        <taxon>Pseudomonadati</taxon>
        <taxon>Pseudomonadota</taxon>
        <taxon>Gammaproteobacteria</taxon>
        <taxon>Pseudomonadales</taxon>
        <taxon>Pseudomonadaceae</taxon>
        <taxon>Pseudomonas</taxon>
    </lineage>
</organism>
<keyword evidence="2" id="KW-0614">Plasmid</keyword>
<geneLocation type="plasmid" evidence="2 4">
    <name>pZXPA-20-602k</name>
</geneLocation>
<name>A0A1X0ZMU3_PSEPU</name>
<evidence type="ECO:0000313" key="4">
    <source>
        <dbReference type="Proteomes" id="UP000516786"/>
    </source>
</evidence>
<evidence type="ECO:0000313" key="2">
    <source>
        <dbReference type="EMBL" id="QOD01337.1"/>
    </source>
</evidence>
<gene>
    <name evidence="1" type="ORF">B7H17_24250</name>
    <name evidence="2" type="ORF">ID616_32625</name>
</gene>
<accession>A0A1X0ZMU3</accession>
<dbReference type="EMBL" id="CP061724">
    <property type="protein sequence ID" value="QOD01337.1"/>
    <property type="molecule type" value="Genomic_DNA"/>
</dbReference>
<proteinExistence type="predicted"/>
<dbReference type="Proteomes" id="UP000516786">
    <property type="component" value="Plasmid pZXPA-20-602k"/>
</dbReference>
<evidence type="ECO:0000313" key="3">
    <source>
        <dbReference type="Proteomes" id="UP000193675"/>
    </source>
</evidence>
<dbReference type="AlphaFoldDB" id="A0A1X0ZMU3"/>
<evidence type="ECO:0000313" key="1">
    <source>
        <dbReference type="EMBL" id="ORL58651.1"/>
    </source>
</evidence>
<reference evidence="2 4" key="2">
    <citation type="submission" date="2020-09" db="EMBL/GenBank/DDBJ databases">
        <title>Co-existence of a novel multidrug-resistance efflux pump with carbapenem resistance gene blaVIM-2 in one megaplasmid in Pseudomonas putida.</title>
        <authorList>
            <person name="Peng K."/>
            <person name="Li R."/>
        </authorList>
    </citation>
    <scope>NUCLEOTIDE SEQUENCE [LARGE SCALE GENOMIC DNA]</scope>
    <source>
        <strain evidence="2 4">ZXPA-20</strain>
        <plasmid evidence="2 4">pZXPA-20-602k</plasmid>
    </source>
</reference>
<reference evidence="1 3" key="1">
    <citation type="submission" date="2017-04" db="EMBL/GenBank/DDBJ databases">
        <title>Presence of VIM-2 positive Pseudomonas species in chickens and their surrounding environment.</title>
        <authorList>
            <person name="Zhang R."/>
        </authorList>
    </citation>
    <scope>NUCLEOTIDE SEQUENCE [LARGE SCALE GENOMIC DNA]</scope>
    <source>
        <strain evidence="1 3">DZ-C18</strain>
    </source>
</reference>
<sequence>MDVSAFRNYFSDQIESTRELFHFGQLNKGTPCTLEKTLIREIEARHERLQAVYAELDEFGPGMIMQNGSGDSWALILPDASEPGRFRYSAFRNIGWMSHFTTDTIDEAVLEAFKSGFTQVAPRDTLDKLSVTLEWKKGCERLVHIEAHQRGTLSYAEMLAKFEEIEAKYHQQPLVA</sequence>
<dbReference type="Proteomes" id="UP000193675">
    <property type="component" value="Unassembled WGS sequence"/>
</dbReference>
<dbReference type="OrthoDB" id="6174143at2"/>